<protein>
    <recommendedName>
        <fullName evidence="4">DUF4283 domain-containing protein</fullName>
    </recommendedName>
</protein>
<evidence type="ECO:0000256" key="1">
    <source>
        <dbReference type="SAM" id="MobiDB-lite"/>
    </source>
</evidence>
<proteinExistence type="predicted"/>
<feature type="region of interest" description="Disordered" evidence="1">
    <location>
        <begin position="11"/>
        <end position="59"/>
    </location>
</feature>
<evidence type="ECO:0000313" key="3">
    <source>
        <dbReference type="Proteomes" id="UP001281410"/>
    </source>
</evidence>
<gene>
    <name evidence="2" type="ORF">Dsin_009305</name>
</gene>
<evidence type="ECO:0008006" key="4">
    <source>
        <dbReference type="Google" id="ProtNLM"/>
    </source>
</evidence>
<dbReference type="EMBL" id="JANJYJ010000003">
    <property type="protein sequence ID" value="KAK3222280.1"/>
    <property type="molecule type" value="Genomic_DNA"/>
</dbReference>
<keyword evidence="3" id="KW-1185">Reference proteome</keyword>
<sequence>MDNTSEIFLFSTQQPPTNSMTSDSSKILESSVSAKRARAESDVLGRNEVAGDNSKKEPNVETNFMPGEDVIHSLPIWVRLSKLPMEWMDSDLLWSIGGMLGKMCKVDPITVNQTRGRFARICVETGISKPFIGALFIEDINIRVEYQSLGLVCFKCGRYS</sequence>
<dbReference type="InterPro" id="IPR040256">
    <property type="entry name" value="At4g02000-like"/>
</dbReference>
<comment type="caution">
    <text evidence="2">The sequence shown here is derived from an EMBL/GenBank/DDBJ whole genome shotgun (WGS) entry which is preliminary data.</text>
</comment>
<dbReference type="PANTHER" id="PTHR31286:SF99">
    <property type="entry name" value="DUF4283 DOMAIN-CONTAINING PROTEIN"/>
    <property type="match status" value="1"/>
</dbReference>
<feature type="compositionally biased region" description="Polar residues" evidence="1">
    <location>
        <begin position="11"/>
        <end position="33"/>
    </location>
</feature>
<accession>A0AAE0EDD3</accession>
<dbReference type="AlphaFoldDB" id="A0AAE0EDD3"/>
<name>A0AAE0EDD3_9ROSI</name>
<reference evidence="2" key="1">
    <citation type="journal article" date="2023" name="Plant J.">
        <title>Genome sequences and population genomics provide insights into the demographic history, inbreeding, and mutation load of two 'living fossil' tree species of Dipteronia.</title>
        <authorList>
            <person name="Feng Y."/>
            <person name="Comes H.P."/>
            <person name="Chen J."/>
            <person name="Zhu S."/>
            <person name="Lu R."/>
            <person name="Zhang X."/>
            <person name="Li P."/>
            <person name="Qiu J."/>
            <person name="Olsen K.M."/>
            <person name="Qiu Y."/>
        </authorList>
    </citation>
    <scope>NUCLEOTIDE SEQUENCE</scope>
    <source>
        <strain evidence="2">NBL</strain>
    </source>
</reference>
<dbReference type="PANTHER" id="PTHR31286">
    <property type="entry name" value="GLYCINE-RICH CELL WALL STRUCTURAL PROTEIN 1.8-LIKE"/>
    <property type="match status" value="1"/>
</dbReference>
<organism evidence="2 3">
    <name type="scientific">Dipteronia sinensis</name>
    <dbReference type="NCBI Taxonomy" id="43782"/>
    <lineage>
        <taxon>Eukaryota</taxon>
        <taxon>Viridiplantae</taxon>
        <taxon>Streptophyta</taxon>
        <taxon>Embryophyta</taxon>
        <taxon>Tracheophyta</taxon>
        <taxon>Spermatophyta</taxon>
        <taxon>Magnoliopsida</taxon>
        <taxon>eudicotyledons</taxon>
        <taxon>Gunneridae</taxon>
        <taxon>Pentapetalae</taxon>
        <taxon>rosids</taxon>
        <taxon>malvids</taxon>
        <taxon>Sapindales</taxon>
        <taxon>Sapindaceae</taxon>
        <taxon>Hippocastanoideae</taxon>
        <taxon>Acereae</taxon>
        <taxon>Dipteronia</taxon>
    </lineage>
</organism>
<evidence type="ECO:0000313" key="2">
    <source>
        <dbReference type="EMBL" id="KAK3222280.1"/>
    </source>
</evidence>
<dbReference type="Proteomes" id="UP001281410">
    <property type="component" value="Unassembled WGS sequence"/>
</dbReference>